<dbReference type="OMA" id="MGIYSWA"/>
<dbReference type="EMBL" id="KB445562">
    <property type="protein sequence ID" value="EMC92367.1"/>
    <property type="molecule type" value="Genomic_DNA"/>
</dbReference>
<dbReference type="Proteomes" id="UP000011761">
    <property type="component" value="Unassembled WGS sequence"/>
</dbReference>
<dbReference type="InterPro" id="IPR028036">
    <property type="entry name" value="DMAC1-like_dom"/>
</dbReference>
<evidence type="ECO:0000313" key="2">
    <source>
        <dbReference type="EMBL" id="EMC92367.1"/>
    </source>
</evidence>
<dbReference type="PANTHER" id="PTHR28048:SF1">
    <property type="entry name" value="ACR195WP"/>
    <property type="match status" value="1"/>
</dbReference>
<dbReference type="PANTHER" id="PTHR28048">
    <property type="entry name" value="ACR195WP"/>
    <property type="match status" value="1"/>
</dbReference>
<dbReference type="InterPro" id="IPR053092">
    <property type="entry name" value="Mitochondrial_unc_protein"/>
</dbReference>
<dbReference type="RefSeq" id="XP_007680739.1">
    <property type="nucleotide sequence ID" value="XM_007682549.1"/>
</dbReference>
<dbReference type="KEGG" id="bcom:BAUCODRAFT_126354"/>
<feature type="domain" description="Distal membrane-arm assembly complex protein 1-like" evidence="1">
    <location>
        <begin position="30"/>
        <end position="67"/>
    </location>
</feature>
<evidence type="ECO:0000259" key="1">
    <source>
        <dbReference type="Pfam" id="PF15055"/>
    </source>
</evidence>
<protein>
    <recommendedName>
        <fullName evidence="1">Distal membrane-arm assembly complex protein 1-like domain-containing protein</fullName>
    </recommendedName>
</protein>
<sequence>MAPNIDTTALSKSPELSDVLTQQAQAGGYDCLPCRLMGSAVFTGMGIYSWASGTSQLRKRELEILRSKSFYTLGMRKASIWVLSGSLVSLGIYRLYN</sequence>
<reference evidence="2 3" key="1">
    <citation type="journal article" date="2012" name="PLoS Pathog.">
        <title>Diverse lifestyles and strategies of plant pathogenesis encoded in the genomes of eighteen Dothideomycetes fungi.</title>
        <authorList>
            <person name="Ohm R.A."/>
            <person name="Feau N."/>
            <person name="Henrissat B."/>
            <person name="Schoch C.L."/>
            <person name="Horwitz B.A."/>
            <person name="Barry K.W."/>
            <person name="Condon B.J."/>
            <person name="Copeland A.C."/>
            <person name="Dhillon B."/>
            <person name="Glaser F."/>
            <person name="Hesse C.N."/>
            <person name="Kosti I."/>
            <person name="LaButti K."/>
            <person name="Lindquist E.A."/>
            <person name="Lucas S."/>
            <person name="Salamov A.A."/>
            <person name="Bradshaw R.E."/>
            <person name="Ciuffetti L."/>
            <person name="Hamelin R.C."/>
            <person name="Kema G.H.J."/>
            <person name="Lawrence C."/>
            <person name="Scott J.A."/>
            <person name="Spatafora J.W."/>
            <person name="Turgeon B.G."/>
            <person name="de Wit P.J.G.M."/>
            <person name="Zhong S."/>
            <person name="Goodwin S.B."/>
            <person name="Grigoriev I.V."/>
        </authorList>
    </citation>
    <scope>NUCLEOTIDE SEQUENCE [LARGE SCALE GENOMIC DNA]</scope>
    <source>
        <strain evidence="2 3">UAMH 10762</strain>
    </source>
</reference>
<dbReference type="HOGENOM" id="CLU_159478_0_0_1"/>
<dbReference type="OrthoDB" id="6604875at2759"/>
<dbReference type="GeneID" id="19108044"/>
<dbReference type="eggNOG" id="ENOG502SWTT">
    <property type="taxonomic scope" value="Eukaryota"/>
</dbReference>
<evidence type="ECO:0000313" key="3">
    <source>
        <dbReference type="Proteomes" id="UP000011761"/>
    </source>
</evidence>
<dbReference type="Pfam" id="PF15055">
    <property type="entry name" value="DMAC1_Dmo2"/>
    <property type="match status" value="1"/>
</dbReference>
<proteinExistence type="predicted"/>
<dbReference type="AlphaFoldDB" id="M2LEE2"/>
<accession>M2LEE2</accession>
<keyword evidence="3" id="KW-1185">Reference proteome</keyword>
<name>M2LEE2_BAUPA</name>
<organism evidence="2 3">
    <name type="scientific">Baudoinia panamericana (strain UAMH 10762)</name>
    <name type="common">Angels' share fungus</name>
    <name type="synonym">Baudoinia compniacensis (strain UAMH 10762)</name>
    <dbReference type="NCBI Taxonomy" id="717646"/>
    <lineage>
        <taxon>Eukaryota</taxon>
        <taxon>Fungi</taxon>
        <taxon>Dikarya</taxon>
        <taxon>Ascomycota</taxon>
        <taxon>Pezizomycotina</taxon>
        <taxon>Dothideomycetes</taxon>
        <taxon>Dothideomycetidae</taxon>
        <taxon>Mycosphaerellales</taxon>
        <taxon>Teratosphaeriaceae</taxon>
        <taxon>Baudoinia</taxon>
    </lineage>
</organism>
<gene>
    <name evidence="2" type="ORF">BAUCODRAFT_126354</name>
</gene>